<dbReference type="SMART" id="SM01372">
    <property type="entry name" value="E2F_TDP"/>
    <property type="match status" value="1"/>
</dbReference>
<dbReference type="SUPFAM" id="SSF54928">
    <property type="entry name" value="RNA-binding domain, RBD"/>
    <property type="match status" value="2"/>
</dbReference>
<evidence type="ECO:0000256" key="6">
    <source>
        <dbReference type="ARBA" id="ARBA00023015"/>
    </source>
</evidence>
<dbReference type="GO" id="GO:0003677">
    <property type="term" value="F:DNA binding"/>
    <property type="evidence" value="ECO:0007669"/>
    <property type="project" value="UniProtKB-KW"/>
</dbReference>
<dbReference type="GO" id="GO:0005667">
    <property type="term" value="C:transcription regulator complex"/>
    <property type="evidence" value="ECO:0007669"/>
    <property type="project" value="InterPro"/>
</dbReference>
<reference evidence="14" key="2">
    <citation type="submission" date="2014-03" db="EMBL/GenBank/DDBJ databases">
        <title>The whipworm genome and dual-species transcriptomics of an intimate host-pathogen interaction.</title>
        <authorList>
            <person name="Foth B.J."/>
            <person name="Tsai I.J."/>
            <person name="Reid A.J."/>
            <person name="Bancroft A.J."/>
            <person name="Nichol S."/>
            <person name="Tracey A."/>
            <person name="Holroyd N."/>
            <person name="Cotton J.A."/>
            <person name="Stanley E.J."/>
            <person name="Zarowiecki M."/>
            <person name="Liu J.Z."/>
            <person name="Huckvale T."/>
            <person name="Cooper P.J."/>
            <person name="Grencis R.K."/>
            <person name="Berriman M."/>
        </authorList>
    </citation>
    <scope>NUCLEOTIDE SEQUENCE [LARGE SCALE GENOMIC DNA]</scope>
</reference>
<dbReference type="InterPro" id="IPR012677">
    <property type="entry name" value="Nucleotide-bd_a/b_plait_sf"/>
</dbReference>
<dbReference type="GO" id="GO:0000398">
    <property type="term" value="P:mRNA splicing, via spliceosome"/>
    <property type="evidence" value="ECO:0007669"/>
    <property type="project" value="TreeGrafter"/>
</dbReference>
<dbReference type="CDD" id="cd12239">
    <property type="entry name" value="RRM2_RBM40_like"/>
    <property type="match status" value="1"/>
</dbReference>
<evidence type="ECO:0000256" key="3">
    <source>
        <dbReference type="ARBA" id="ARBA00020364"/>
    </source>
</evidence>
<comment type="subcellular location">
    <subcellularLocation>
        <location evidence="1 11">Nucleus</location>
    </subcellularLocation>
</comment>
<dbReference type="Gene3D" id="3.30.70.330">
    <property type="match status" value="2"/>
</dbReference>
<dbReference type="InterPro" id="IPR034147">
    <property type="entry name" value="RBM40_RRM1"/>
</dbReference>
<protein>
    <recommendedName>
        <fullName evidence="3">RNA-binding region-containing protein 3</fullName>
    </recommendedName>
</protein>
<name>A0A077YVL5_TRITR</name>
<gene>
    <name evidence="14" type="ORF">TTRE_0000036601</name>
</gene>
<dbReference type="GO" id="GO:0005689">
    <property type="term" value="C:U12-type spliceosomal complex"/>
    <property type="evidence" value="ECO:0007669"/>
    <property type="project" value="TreeGrafter"/>
</dbReference>
<dbReference type="InterPro" id="IPR032198">
    <property type="entry name" value="E2F_CC-MB"/>
</dbReference>
<dbReference type="GO" id="GO:0006355">
    <property type="term" value="P:regulation of DNA-templated transcription"/>
    <property type="evidence" value="ECO:0007669"/>
    <property type="project" value="InterPro"/>
</dbReference>
<dbReference type="Pfam" id="PF00076">
    <property type="entry name" value="RRM_1"/>
    <property type="match status" value="2"/>
</dbReference>
<dbReference type="InterPro" id="IPR036388">
    <property type="entry name" value="WH-like_DNA-bd_sf"/>
</dbReference>
<dbReference type="SMART" id="SM00360">
    <property type="entry name" value="RRM"/>
    <property type="match status" value="2"/>
</dbReference>
<keyword evidence="4" id="KW-0677">Repeat</keyword>
<feature type="domain" description="RRM" evidence="13">
    <location>
        <begin position="322"/>
        <end position="397"/>
    </location>
</feature>
<evidence type="ECO:0000313" key="14">
    <source>
        <dbReference type="EMBL" id="CDW52107.1"/>
    </source>
</evidence>
<dbReference type="PROSITE" id="PS50102">
    <property type="entry name" value="RRM"/>
    <property type="match status" value="2"/>
</dbReference>
<dbReference type="GO" id="GO:0046983">
    <property type="term" value="F:protein dimerization activity"/>
    <property type="evidence" value="ECO:0007669"/>
    <property type="project" value="InterPro"/>
</dbReference>
<dbReference type="FunFam" id="1.10.10.10:FF:000008">
    <property type="entry name" value="E2F transcription factor 1"/>
    <property type="match status" value="1"/>
</dbReference>
<dbReference type="SUPFAM" id="SSF144074">
    <property type="entry name" value="E2F-DP heterodimerization region"/>
    <property type="match status" value="1"/>
</dbReference>
<comment type="similarity">
    <text evidence="2 11">Belongs to the E2F/DP family.</text>
</comment>
<keyword evidence="6 11" id="KW-0805">Transcription regulation</keyword>
<dbReference type="InterPro" id="IPR037241">
    <property type="entry name" value="E2F-DP_heterodim"/>
</dbReference>
<evidence type="ECO:0000256" key="12">
    <source>
        <dbReference type="SAM" id="MobiDB-lite"/>
    </source>
</evidence>
<reference evidence="14" key="1">
    <citation type="submission" date="2014-01" db="EMBL/GenBank/DDBJ databases">
        <authorList>
            <person name="Aslett M."/>
        </authorList>
    </citation>
    <scope>NUCLEOTIDE SEQUENCE</scope>
</reference>
<sequence>MSEDEDIEDPCETGAYSQSLQMGARAEKSLGLLTQKFLKVLQEAKDGVVDLNVAADRLKVKQKRRIYDITNVLEGVGLIEKRSKNSVQWKGGAVGKLGELNPAATETLFNLKLELTDLEREERRLDSCMKWLNQSVKNVTDFLDKKQLYFVGDLEVAKHYAGCTMFLMKAEPGTEIELIPPVVDDPGELPFKFNVINEEFPTQVFMLRDPERDRRDLLFLEDDDKPPELTRAGEEKTIVNVEPPSKAQVDDERMDVQEETPGCSKSGEGVTFGSPDHVFVRLSPPPSEDDYCMRTDHNMTLVELYAIFIVESSLDYVDCLDCTLLVRHLPARLSDEDKSSLLRQFGAVDVRVLGNTGYMKHSAFASFADPTSAQVALHQLHQLDVLGSRLVVVFARNEHLGLIPSCWQPKQRYEEKNIAEQCHCSKLHPFLPSTSVTIPLTLPYKYPPASAKVISRISLMLWRYPEFYTQVLHLMNKLCLPCPFDDSEYEDALPSEYYDEENCAEYIFPMTRNKPLRSAAEVAAKHARRLKLQLGQKRRFPSDQKRVSPPRLTKRTAKHSTIRVNVGKHLPSEPSQNVDVNPKPFGTFGPQKQVVVNEASLYSDFDFSNLMSIEEIRRRCIRRAEWKKWPAFNRYSPGEPSSRLYVKNLSKKVTELDLKRIYGNFVNATLEEARQSFDVRLMQIGRLRGQAFISLGSIVQAQAAIRLTNGLMVHDKPLVVAFARSCRGELTASHGEE</sequence>
<dbReference type="GO" id="GO:0030626">
    <property type="term" value="F:U12 snRNA binding"/>
    <property type="evidence" value="ECO:0007669"/>
    <property type="project" value="TreeGrafter"/>
</dbReference>
<keyword evidence="5 10" id="KW-0694">RNA-binding</keyword>
<dbReference type="SUPFAM" id="SSF46785">
    <property type="entry name" value="Winged helix' DNA-binding domain"/>
    <property type="match status" value="1"/>
</dbReference>
<evidence type="ECO:0000256" key="9">
    <source>
        <dbReference type="ARBA" id="ARBA00023242"/>
    </source>
</evidence>
<evidence type="ECO:0000256" key="5">
    <source>
        <dbReference type="ARBA" id="ARBA00022884"/>
    </source>
</evidence>
<evidence type="ECO:0000313" key="15">
    <source>
        <dbReference type="Proteomes" id="UP000030665"/>
    </source>
</evidence>
<keyword evidence="9 11" id="KW-0539">Nucleus</keyword>
<dbReference type="Pfam" id="PF02319">
    <property type="entry name" value="WHD_E2F_TDP"/>
    <property type="match status" value="1"/>
</dbReference>
<dbReference type="GO" id="GO:0097157">
    <property type="term" value="F:pre-mRNA intronic binding"/>
    <property type="evidence" value="ECO:0007669"/>
    <property type="project" value="TreeGrafter"/>
</dbReference>
<dbReference type="InterPro" id="IPR045164">
    <property type="entry name" value="RBM41/RNPC3"/>
</dbReference>
<organism evidence="14 15">
    <name type="scientific">Trichuris trichiura</name>
    <name type="common">Whipworm</name>
    <name type="synonym">Trichocephalus trichiurus</name>
    <dbReference type="NCBI Taxonomy" id="36087"/>
    <lineage>
        <taxon>Eukaryota</taxon>
        <taxon>Metazoa</taxon>
        <taxon>Ecdysozoa</taxon>
        <taxon>Nematoda</taxon>
        <taxon>Enoplea</taxon>
        <taxon>Dorylaimia</taxon>
        <taxon>Trichinellida</taxon>
        <taxon>Trichuridae</taxon>
        <taxon>Trichuris</taxon>
    </lineage>
</organism>
<dbReference type="CDD" id="cd12238">
    <property type="entry name" value="RRM1_RBM40_like"/>
    <property type="match status" value="1"/>
</dbReference>
<evidence type="ECO:0000256" key="10">
    <source>
        <dbReference type="PROSITE-ProRule" id="PRU00176"/>
    </source>
</evidence>
<evidence type="ECO:0000259" key="13">
    <source>
        <dbReference type="PROSITE" id="PS50102"/>
    </source>
</evidence>
<dbReference type="PANTHER" id="PTHR16105">
    <property type="entry name" value="RNA-BINDING REGION-CONTAINING PROTEIN 3"/>
    <property type="match status" value="1"/>
</dbReference>
<dbReference type="AlphaFoldDB" id="A0A077YVL5"/>
<evidence type="ECO:0000256" key="2">
    <source>
        <dbReference type="ARBA" id="ARBA00010940"/>
    </source>
</evidence>
<keyword evidence="8 11" id="KW-0804">Transcription</keyword>
<accession>A0A077YVL5</accession>
<dbReference type="InterPro" id="IPR003316">
    <property type="entry name" value="E2F_WHTH_DNA-bd_dom"/>
</dbReference>
<feature type="region of interest" description="Disordered" evidence="12">
    <location>
        <begin position="244"/>
        <end position="268"/>
    </location>
</feature>
<dbReference type="PANTHER" id="PTHR16105:SF0">
    <property type="entry name" value="RNA-BINDING REGION-CONTAINING PROTEIN 3"/>
    <property type="match status" value="1"/>
</dbReference>
<evidence type="ECO:0000256" key="4">
    <source>
        <dbReference type="ARBA" id="ARBA00022737"/>
    </source>
</evidence>
<evidence type="ECO:0000256" key="11">
    <source>
        <dbReference type="RuleBase" id="RU003796"/>
    </source>
</evidence>
<dbReference type="EMBL" id="HG805815">
    <property type="protein sequence ID" value="CDW52107.1"/>
    <property type="molecule type" value="Genomic_DNA"/>
</dbReference>
<dbReference type="STRING" id="36087.A0A077YVL5"/>
<dbReference type="Proteomes" id="UP000030665">
    <property type="component" value="Unassembled WGS sequence"/>
</dbReference>
<dbReference type="InterPro" id="IPR000504">
    <property type="entry name" value="RRM_dom"/>
</dbReference>
<keyword evidence="15" id="KW-1185">Reference proteome</keyword>
<evidence type="ECO:0000256" key="7">
    <source>
        <dbReference type="ARBA" id="ARBA00023125"/>
    </source>
</evidence>
<dbReference type="Pfam" id="PF16421">
    <property type="entry name" value="E2F_CC-MB"/>
    <property type="match status" value="1"/>
</dbReference>
<dbReference type="InterPro" id="IPR035979">
    <property type="entry name" value="RBD_domain_sf"/>
</dbReference>
<evidence type="ECO:0000256" key="8">
    <source>
        <dbReference type="ARBA" id="ARBA00023163"/>
    </source>
</evidence>
<dbReference type="Gene3D" id="1.10.10.10">
    <property type="entry name" value="Winged helix-like DNA-binding domain superfamily/Winged helix DNA-binding domain"/>
    <property type="match status" value="1"/>
</dbReference>
<dbReference type="OrthoDB" id="277802at2759"/>
<keyword evidence="7 11" id="KW-0238">DNA-binding</keyword>
<dbReference type="Gene3D" id="6.10.250.540">
    <property type="match status" value="1"/>
</dbReference>
<dbReference type="InterPro" id="IPR036390">
    <property type="entry name" value="WH_DNA-bd_sf"/>
</dbReference>
<feature type="domain" description="RRM" evidence="13">
    <location>
        <begin position="642"/>
        <end position="725"/>
    </location>
</feature>
<proteinExistence type="inferred from homology"/>
<evidence type="ECO:0000256" key="1">
    <source>
        <dbReference type="ARBA" id="ARBA00004123"/>
    </source>
</evidence>